<dbReference type="GO" id="GO:0005634">
    <property type="term" value="C:nucleus"/>
    <property type="evidence" value="ECO:0007669"/>
    <property type="project" value="UniProtKB-SubCell"/>
</dbReference>
<dbReference type="CDD" id="cd12148">
    <property type="entry name" value="fungal_TF_MHR"/>
    <property type="match status" value="1"/>
</dbReference>
<gene>
    <name evidence="8" type="ORF">BU24DRAFT_75665</name>
</gene>
<name>A0A6A5X8T3_9PLEO</name>
<dbReference type="InterPro" id="IPR036864">
    <property type="entry name" value="Zn2-C6_fun-type_DNA-bd_sf"/>
</dbReference>
<sequence>MFVCNQQPYLYAPYICDMTFPSCLLCVRRKTSCTYPSSRKKRVSKRPKPQVQSSTSGDVQKKLDNILKMLSSQSSNAESGVVNNYTRGDGSLPVELNLLQSYLESSRPIRNRSHYPPQDDGINATDRPGPRESNSMNTAMLDNGPVTSNSVLSTSNQPLCQDDAEATVGHSSINDNDWVPVSTVADALHIPTLQSLDPDEPQGYAVHSPCSIYPLPALNGSEINRPGFKPTWMMSLWPAEDQPFMDELDSLEEILTNPDLGQEVGAFDAPCADDHCAVPSPVSLIEHTVGSSVQSIDLREPDINRPISGLLIRELITLYFENVHVLVPILHRPRFHAKNMSTIMSTSDEDMSTLIRDSLLLNSMFALASRFSSSPYFRNVLDAEKGTDFAERAKRIYYEKLRTIRNPSLEFLQGCTLLAFYSYSYNPDLEGWLIIGTCTRIASDLGLNSIDINYGDETRKISALEWSNKEEQRRLWWSIWELDTFSAAIACRPHTIDFAKIRVQLPVSDDFWFADIQVESAIINPDPVHSWHALRNCPNQDERAWFLVMNYLLLTAHDLGQRQYVTQDEVEEIENALSCYALLLPRQFHLPGGPSLLSSSPNVPRFNWIISTNIMLQGCRVFIKFLSEGVTSPKIRTVSTDLLAPLAAESQFGTSEAMYRTYADNIFNIIKVWPPEYIPFNPPFLGCLLLGPAAMHLRVAINDDREDRLEIEMLKLALSQIGQFWKFGSLLLDIANSLIAAKL</sequence>
<dbReference type="CDD" id="cd00067">
    <property type="entry name" value="GAL4"/>
    <property type="match status" value="1"/>
</dbReference>
<dbReference type="GeneID" id="54291999"/>
<feature type="domain" description="Xylanolytic transcriptional activator regulatory" evidence="7">
    <location>
        <begin position="431"/>
        <end position="511"/>
    </location>
</feature>
<organism evidence="8 9">
    <name type="scientific">Aaosphaeria arxii CBS 175.79</name>
    <dbReference type="NCBI Taxonomy" id="1450172"/>
    <lineage>
        <taxon>Eukaryota</taxon>
        <taxon>Fungi</taxon>
        <taxon>Dikarya</taxon>
        <taxon>Ascomycota</taxon>
        <taxon>Pezizomycotina</taxon>
        <taxon>Dothideomycetes</taxon>
        <taxon>Pleosporomycetidae</taxon>
        <taxon>Pleosporales</taxon>
        <taxon>Pleosporales incertae sedis</taxon>
        <taxon>Aaosphaeria</taxon>
    </lineage>
</organism>
<dbReference type="PANTHER" id="PTHR47338:SF10">
    <property type="entry name" value="TRANSCRIPTION FACTOR DOMAIN-CONTAINING PROTEIN-RELATED"/>
    <property type="match status" value="1"/>
</dbReference>
<dbReference type="InterPro" id="IPR050815">
    <property type="entry name" value="TF_fung"/>
</dbReference>
<feature type="region of interest" description="Disordered" evidence="6">
    <location>
        <begin position="37"/>
        <end position="60"/>
    </location>
</feature>
<evidence type="ECO:0000259" key="7">
    <source>
        <dbReference type="SMART" id="SM00906"/>
    </source>
</evidence>
<evidence type="ECO:0000256" key="5">
    <source>
        <dbReference type="ARBA" id="ARBA00023242"/>
    </source>
</evidence>
<keyword evidence="4" id="KW-0804">Transcription</keyword>
<dbReference type="Pfam" id="PF04082">
    <property type="entry name" value="Fungal_trans"/>
    <property type="match status" value="1"/>
</dbReference>
<protein>
    <recommendedName>
        <fullName evidence="7">Xylanolytic transcriptional activator regulatory domain-containing protein</fullName>
    </recommendedName>
</protein>
<dbReference type="EMBL" id="ML978078">
    <property type="protein sequence ID" value="KAF2009475.1"/>
    <property type="molecule type" value="Genomic_DNA"/>
</dbReference>
<keyword evidence="9" id="KW-1185">Reference proteome</keyword>
<evidence type="ECO:0000256" key="3">
    <source>
        <dbReference type="ARBA" id="ARBA00023015"/>
    </source>
</evidence>
<dbReference type="GO" id="GO:0003677">
    <property type="term" value="F:DNA binding"/>
    <property type="evidence" value="ECO:0007669"/>
    <property type="project" value="InterPro"/>
</dbReference>
<dbReference type="PANTHER" id="PTHR47338">
    <property type="entry name" value="ZN(II)2CYS6 TRANSCRIPTION FACTOR (EUROFUNG)-RELATED"/>
    <property type="match status" value="1"/>
</dbReference>
<accession>A0A6A5X8T3</accession>
<evidence type="ECO:0000313" key="8">
    <source>
        <dbReference type="EMBL" id="KAF2009475.1"/>
    </source>
</evidence>
<dbReference type="Gene3D" id="4.10.240.10">
    <property type="entry name" value="Zn(2)-C6 fungal-type DNA-binding domain"/>
    <property type="match status" value="1"/>
</dbReference>
<dbReference type="GO" id="GO:0000981">
    <property type="term" value="F:DNA-binding transcription factor activity, RNA polymerase II-specific"/>
    <property type="evidence" value="ECO:0007669"/>
    <property type="project" value="InterPro"/>
</dbReference>
<evidence type="ECO:0000313" key="9">
    <source>
        <dbReference type="Proteomes" id="UP000799778"/>
    </source>
</evidence>
<evidence type="ECO:0000256" key="4">
    <source>
        <dbReference type="ARBA" id="ARBA00023163"/>
    </source>
</evidence>
<evidence type="ECO:0000256" key="1">
    <source>
        <dbReference type="ARBA" id="ARBA00004123"/>
    </source>
</evidence>
<comment type="subcellular location">
    <subcellularLocation>
        <location evidence="1">Nucleus</location>
    </subcellularLocation>
</comment>
<keyword evidence="5" id="KW-0539">Nucleus</keyword>
<feature type="compositionally biased region" description="Polar residues" evidence="6">
    <location>
        <begin position="132"/>
        <end position="155"/>
    </location>
</feature>
<dbReference type="GO" id="GO:0008270">
    <property type="term" value="F:zinc ion binding"/>
    <property type="evidence" value="ECO:0007669"/>
    <property type="project" value="InterPro"/>
</dbReference>
<dbReference type="OrthoDB" id="1924787at2759"/>
<dbReference type="InterPro" id="IPR007219">
    <property type="entry name" value="XnlR_reg_dom"/>
</dbReference>
<keyword evidence="3" id="KW-0805">Transcription regulation</keyword>
<evidence type="ECO:0000256" key="2">
    <source>
        <dbReference type="ARBA" id="ARBA00022723"/>
    </source>
</evidence>
<dbReference type="InterPro" id="IPR001138">
    <property type="entry name" value="Zn2Cys6_DnaBD"/>
</dbReference>
<proteinExistence type="predicted"/>
<feature type="region of interest" description="Disordered" evidence="6">
    <location>
        <begin position="107"/>
        <end position="155"/>
    </location>
</feature>
<dbReference type="AlphaFoldDB" id="A0A6A5X8T3"/>
<dbReference type="Proteomes" id="UP000799778">
    <property type="component" value="Unassembled WGS sequence"/>
</dbReference>
<keyword evidence="2" id="KW-0479">Metal-binding</keyword>
<dbReference type="GO" id="GO:0006351">
    <property type="term" value="P:DNA-templated transcription"/>
    <property type="evidence" value="ECO:0007669"/>
    <property type="project" value="InterPro"/>
</dbReference>
<feature type="compositionally biased region" description="Basic residues" evidence="6">
    <location>
        <begin position="38"/>
        <end position="48"/>
    </location>
</feature>
<dbReference type="RefSeq" id="XP_033377814.1">
    <property type="nucleotide sequence ID" value="XM_033534602.1"/>
</dbReference>
<reference evidence="8" key="1">
    <citation type="journal article" date="2020" name="Stud. Mycol.">
        <title>101 Dothideomycetes genomes: a test case for predicting lifestyles and emergence of pathogens.</title>
        <authorList>
            <person name="Haridas S."/>
            <person name="Albert R."/>
            <person name="Binder M."/>
            <person name="Bloem J."/>
            <person name="Labutti K."/>
            <person name="Salamov A."/>
            <person name="Andreopoulos B."/>
            <person name="Baker S."/>
            <person name="Barry K."/>
            <person name="Bills G."/>
            <person name="Bluhm B."/>
            <person name="Cannon C."/>
            <person name="Castanera R."/>
            <person name="Culley D."/>
            <person name="Daum C."/>
            <person name="Ezra D."/>
            <person name="Gonzalez J."/>
            <person name="Henrissat B."/>
            <person name="Kuo A."/>
            <person name="Liang C."/>
            <person name="Lipzen A."/>
            <person name="Lutzoni F."/>
            <person name="Magnuson J."/>
            <person name="Mondo S."/>
            <person name="Nolan M."/>
            <person name="Ohm R."/>
            <person name="Pangilinan J."/>
            <person name="Park H.-J."/>
            <person name="Ramirez L."/>
            <person name="Alfaro M."/>
            <person name="Sun H."/>
            <person name="Tritt A."/>
            <person name="Yoshinaga Y."/>
            <person name="Zwiers L.-H."/>
            <person name="Turgeon B."/>
            <person name="Goodwin S."/>
            <person name="Spatafora J."/>
            <person name="Crous P."/>
            <person name="Grigoriev I."/>
        </authorList>
    </citation>
    <scope>NUCLEOTIDE SEQUENCE</scope>
    <source>
        <strain evidence="8">CBS 175.79</strain>
    </source>
</reference>
<dbReference type="SMART" id="SM00906">
    <property type="entry name" value="Fungal_trans"/>
    <property type="match status" value="1"/>
</dbReference>
<evidence type="ECO:0000256" key="6">
    <source>
        <dbReference type="SAM" id="MobiDB-lite"/>
    </source>
</evidence>